<feature type="region of interest" description="Disordered" evidence="1">
    <location>
        <begin position="201"/>
        <end position="221"/>
    </location>
</feature>
<dbReference type="PROSITE" id="PS00028">
    <property type="entry name" value="ZINC_FINGER_C2H2_1"/>
    <property type="match status" value="1"/>
</dbReference>
<proteinExistence type="predicted"/>
<evidence type="ECO:0000259" key="2">
    <source>
        <dbReference type="PROSITE" id="PS00028"/>
    </source>
</evidence>
<evidence type="ECO:0000313" key="3">
    <source>
        <dbReference type="EMBL" id="KAF2286229.1"/>
    </source>
</evidence>
<feature type="domain" description="C2H2-type" evidence="2">
    <location>
        <begin position="135"/>
        <end position="157"/>
    </location>
</feature>
<dbReference type="EMBL" id="JAAGAX010000017">
    <property type="protein sequence ID" value="KAF2286229.1"/>
    <property type="molecule type" value="Genomic_DNA"/>
</dbReference>
<feature type="compositionally biased region" description="Basic and acidic residues" evidence="1">
    <location>
        <begin position="209"/>
        <end position="218"/>
    </location>
</feature>
<name>A0A6A6KFD5_HEVBR</name>
<organism evidence="3 4">
    <name type="scientific">Hevea brasiliensis</name>
    <name type="common">Para rubber tree</name>
    <name type="synonym">Siphonia brasiliensis</name>
    <dbReference type="NCBI Taxonomy" id="3981"/>
    <lineage>
        <taxon>Eukaryota</taxon>
        <taxon>Viridiplantae</taxon>
        <taxon>Streptophyta</taxon>
        <taxon>Embryophyta</taxon>
        <taxon>Tracheophyta</taxon>
        <taxon>Spermatophyta</taxon>
        <taxon>Magnoliopsida</taxon>
        <taxon>eudicotyledons</taxon>
        <taxon>Gunneridae</taxon>
        <taxon>Pentapetalae</taxon>
        <taxon>rosids</taxon>
        <taxon>fabids</taxon>
        <taxon>Malpighiales</taxon>
        <taxon>Euphorbiaceae</taxon>
        <taxon>Crotonoideae</taxon>
        <taxon>Micrandreae</taxon>
        <taxon>Hevea</taxon>
    </lineage>
</organism>
<gene>
    <name evidence="3" type="ORF">GH714_011977</name>
</gene>
<evidence type="ECO:0000313" key="4">
    <source>
        <dbReference type="Proteomes" id="UP000467840"/>
    </source>
</evidence>
<dbReference type="AlphaFoldDB" id="A0A6A6KFD5"/>
<dbReference type="InterPro" id="IPR013087">
    <property type="entry name" value="Znf_C2H2_type"/>
</dbReference>
<evidence type="ECO:0000256" key="1">
    <source>
        <dbReference type="SAM" id="MobiDB-lite"/>
    </source>
</evidence>
<accession>A0A6A6KFD5</accession>
<protein>
    <recommendedName>
        <fullName evidence="2">C2H2-type domain-containing protein</fullName>
    </recommendedName>
</protein>
<keyword evidence="4" id="KW-1185">Reference proteome</keyword>
<reference evidence="3 4" key="1">
    <citation type="journal article" date="2020" name="Mol. Plant">
        <title>The Chromosome-Based Rubber Tree Genome Provides New Insights into Spurge Genome Evolution and Rubber Biosynthesis.</title>
        <authorList>
            <person name="Liu J."/>
            <person name="Shi C."/>
            <person name="Shi C.C."/>
            <person name="Li W."/>
            <person name="Zhang Q.J."/>
            <person name="Zhang Y."/>
            <person name="Li K."/>
            <person name="Lu H.F."/>
            <person name="Shi C."/>
            <person name="Zhu S.T."/>
            <person name="Xiao Z.Y."/>
            <person name="Nan H."/>
            <person name="Yue Y."/>
            <person name="Zhu X.G."/>
            <person name="Wu Y."/>
            <person name="Hong X.N."/>
            <person name="Fan G.Y."/>
            <person name="Tong Y."/>
            <person name="Zhang D."/>
            <person name="Mao C.L."/>
            <person name="Liu Y.L."/>
            <person name="Hao S.J."/>
            <person name="Liu W.Q."/>
            <person name="Lv M.Q."/>
            <person name="Zhang H.B."/>
            <person name="Liu Y."/>
            <person name="Hu-Tang G.R."/>
            <person name="Wang J.P."/>
            <person name="Wang J.H."/>
            <person name="Sun Y.H."/>
            <person name="Ni S.B."/>
            <person name="Chen W.B."/>
            <person name="Zhang X.C."/>
            <person name="Jiao Y.N."/>
            <person name="Eichler E.E."/>
            <person name="Li G.H."/>
            <person name="Liu X."/>
            <person name="Gao L.Z."/>
        </authorList>
    </citation>
    <scope>NUCLEOTIDE SEQUENCE [LARGE SCALE GENOMIC DNA]</scope>
    <source>
        <strain evidence="4">cv. GT1</strain>
        <tissue evidence="3">Leaf</tissue>
    </source>
</reference>
<comment type="caution">
    <text evidence="3">The sequence shown here is derived from an EMBL/GenBank/DDBJ whole genome shotgun (WGS) entry which is preliminary data.</text>
</comment>
<sequence>MTPDLIKMLEDMNAHTMIEILRRRLVHRVGLRGNQVTVTHEVVTTTTTKLLTSFVAMEPQPRIMIQDHANVDNNQNLCLNQNDINFLEFNVSIRNQEKKRAAESEVKVADVKIDRSSKVGDGRTHRLPHNKYGPCTCPRCMSVFSTSQKFAAHMSSHYKYETGDKKRTRLFAKHKNMFFQLFLEPAAGGLTILPSSLKVPLNRNRGRKKSDEKDEKQGDGQCIISPEAPGNFLVNVTDKMQGDGQYIINPEAPSNSLVDCFDMKQGDEECVISPEAPSNYLANLMIKEEPIFI</sequence>
<dbReference type="Proteomes" id="UP000467840">
    <property type="component" value="Chromosome 3"/>
</dbReference>